<proteinExistence type="predicted"/>
<name>A0A9W9YUY4_9CNID</name>
<feature type="non-terminal residue" evidence="1">
    <location>
        <position position="1"/>
    </location>
</feature>
<organism evidence="1 2">
    <name type="scientific">Desmophyllum pertusum</name>
    <dbReference type="NCBI Taxonomy" id="174260"/>
    <lineage>
        <taxon>Eukaryota</taxon>
        <taxon>Metazoa</taxon>
        <taxon>Cnidaria</taxon>
        <taxon>Anthozoa</taxon>
        <taxon>Hexacorallia</taxon>
        <taxon>Scleractinia</taxon>
        <taxon>Caryophylliina</taxon>
        <taxon>Caryophylliidae</taxon>
        <taxon>Desmophyllum</taxon>
    </lineage>
</organism>
<protein>
    <submittedName>
        <fullName evidence="1">Uncharacterized protein</fullName>
    </submittedName>
</protein>
<dbReference type="AlphaFoldDB" id="A0A9W9YUY4"/>
<sequence>VTRQDIYTEIQKCAMVKRLAEREVTTPFKSVVHSCKGCSTTPEIDPNASLEEHIHRPCQHIQKASEMAEHPCQRPLKQKYKNVTRRKLNWKLMSLLQLRIYYQRGLTRIWSR</sequence>
<evidence type="ECO:0000313" key="2">
    <source>
        <dbReference type="Proteomes" id="UP001163046"/>
    </source>
</evidence>
<gene>
    <name evidence="1" type="ORF">OS493_040660</name>
</gene>
<dbReference type="Proteomes" id="UP001163046">
    <property type="component" value="Unassembled WGS sequence"/>
</dbReference>
<accession>A0A9W9YUY4</accession>
<comment type="caution">
    <text evidence="1">The sequence shown here is derived from an EMBL/GenBank/DDBJ whole genome shotgun (WGS) entry which is preliminary data.</text>
</comment>
<reference evidence="1" key="1">
    <citation type="submission" date="2023-01" db="EMBL/GenBank/DDBJ databases">
        <title>Genome assembly of the deep-sea coral Lophelia pertusa.</title>
        <authorList>
            <person name="Herrera S."/>
            <person name="Cordes E."/>
        </authorList>
    </citation>
    <scope>NUCLEOTIDE SEQUENCE</scope>
    <source>
        <strain evidence="1">USNM1676648</strain>
        <tissue evidence="1">Polyp</tissue>
    </source>
</reference>
<dbReference type="EMBL" id="MU827280">
    <property type="protein sequence ID" value="KAJ7367400.1"/>
    <property type="molecule type" value="Genomic_DNA"/>
</dbReference>
<evidence type="ECO:0000313" key="1">
    <source>
        <dbReference type="EMBL" id="KAJ7367400.1"/>
    </source>
</evidence>
<keyword evidence="2" id="KW-1185">Reference proteome</keyword>